<dbReference type="RefSeq" id="WP_377329983.1">
    <property type="nucleotide sequence ID" value="NZ_JBHSNG010000036.1"/>
</dbReference>
<organism evidence="1 2">
    <name type="scientific">Rhodanobacter terrae</name>
    <dbReference type="NCBI Taxonomy" id="418647"/>
    <lineage>
        <taxon>Bacteria</taxon>
        <taxon>Pseudomonadati</taxon>
        <taxon>Pseudomonadota</taxon>
        <taxon>Gammaproteobacteria</taxon>
        <taxon>Lysobacterales</taxon>
        <taxon>Rhodanobacteraceae</taxon>
        <taxon>Rhodanobacter</taxon>
    </lineage>
</organism>
<evidence type="ECO:0000313" key="1">
    <source>
        <dbReference type="EMBL" id="MFC5583188.1"/>
    </source>
</evidence>
<dbReference type="EMBL" id="JBHSNG010000036">
    <property type="protein sequence ID" value="MFC5583188.1"/>
    <property type="molecule type" value="Genomic_DNA"/>
</dbReference>
<comment type="caution">
    <text evidence="1">The sequence shown here is derived from an EMBL/GenBank/DDBJ whole genome shotgun (WGS) entry which is preliminary data.</text>
</comment>
<accession>A0ABW0T1Y1</accession>
<reference evidence="2" key="1">
    <citation type="journal article" date="2019" name="Int. J. Syst. Evol. Microbiol.">
        <title>The Global Catalogue of Microorganisms (GCM) 10K type strain sequencing project: providing services to taxonomists for standard genome sequencing and annotation.</title>
        <authorList>
            <consortium name="The Broad Institute Genomics Platform"/>
            <consortium name="The Broad Institute Genome Sequencing Center for Infectious Disease"/>
            <person name="Wu L."/>
            <person name="Ma J."/>
        </authorList>
    </citation>
    <scope>NUCLEOTIDE SEQUENCE [LARGE SCALE GENOMIC DNA]</scope>
    <source>
        <strain evidence="2">CGMCC 1.13587</strain>
    </source>
</reference>
<evidence type="ECO:0000313" key="2">
    <source>
        <dbReference type="Proteomes" id="UP001596111"/>
    </source>
</evidence>
<keyword evidence="2" id="KW-1185">Reference proteome</keyword>
<proteinExistence type="predicted"/>
<protein>
    <recommendedName>
        <fullName evidence="3">DUF3944 domain-containing protein</fullName>
    </recommendedName>
</protein>
<sequence>MNTQNETAVIYTLIAEADDDDLCILADYVTDRGEGRLSLSNDVCKLLVQCRDNVSFGASARRTLADEILKFGGNTLTNFYREMRTSMGLGSLLDKILPDATPTISYDEIVRDVASHMKVSSGKHDRVEDIEASIIRHLMGESLKKMDSETARKVTKDLGGSFSIAAPATAAATLAMGGVAGFATYRMAMIVANSVARTLTGRGLELAANAAITRTLGMVLGPIGWAVAGLWTLADLSSPAYRVTVPCVVQLAYMRLKMVNKFKVTVCEPCGAFIDRHARFCPSCGHANEVTA</sequence>
<gene>
    <name evidence="1" type="ORF">ACFPPB_18905</name>
</gene>
<evidence type="ECO:0008006" key="3">
    <source>
        <dbReference type="Google" id="ProtNLM"/>
    </source>
</evidence>
<name>A0ABW0T1Y1_9GAMM</name>
<dbReference type="Proteomes" id="UP001596111">
    <property type="component" value="Unassembled WGS sequence"/>
</dbReference>